<proteinExistence type="predicted"/>
<gene>
    <name evidence="2" type="ORF">HAX54_046166</name>
</gene>
<feature type="region of interest" description="Disordered" evidence="1">
    <location>
        <begin position="67"/>
        <end position="93"/>
    </location>
</feature>
<feature type="compositionally biased region" description="Basic and acidic residues" evidence="1">
    <location>
        <begin position="79"/>
        <end position="93"/>
    </location>
</feature>
<sequence length="93" mass="10046">MRELFKIKLDENGKENKGGFVWFLGRAISDGGGFGWCWSGKEKVRVERIAMDLVAEAAASAAIRWKRGEGGDGAGRLVDAGKSDGEKKNGEES</sequence>
<name>A0ABS8SRR7_DATST</name>
<evidence type="ECO:0000313" key="3">
    <source>
        <dbReference type="Proteomes" id="UP000823775"/>
    </source>
</evidence>
<comment type="caution">
    <text evidence="2">The sequence shown here is derived from an EMBL/GenBank/DDBJ whole genome shotgun (WGS) entry which is preliminary data.</text>
</comment>
<accession>A0ABS8SRR7</accession>
<evidence type="ECO:0000313" key="2">
    <source>
        <dbReference type="EMBL" id="MCD7461449.1"/>
    </source>
</evidence>
<protein>
    <submittedName>
        <fullName evidence="2">Uncharacterized protein</fullName>
    </submittedName>
</protein>
<keyword evidence="3" id="KW-1185">Reference proteome</keyword>
<dbReference type="EMBL" id="JACEIK010000725">
    <property type="protein sequence ID" value="MCD7461449.1"/>
    <property type="molecule type" value="Genomic_DNA"/>
</dbReference>
<organism evidence="2 3">
    <name type="scientific">Datura stramonium</name>
    <name type="common">Jimsonweed</name>
    <name type="synonym">Common thornapple</name>
    <dbReference type="NCBI Taxonomy" id="4076"/>
    <lineage>
        <taxon>Eukaryota</taxon>
        <taxon>Viridiplantae</taxon>
        <taxon>Streptophyta</taxon>
        <taxon>Embryophyta</taxon>
        <taxon>Tracheophyta</taxon>
        <taxon>Spermatophyta</taxon>
        <taxon>Magnoliopsida</taxon>
        <taxon>eudicotyledons</taxon>
        <taxon>Gunneridae</taxon>
        <taxon>Pentapetalae</taxon>
        <taxon>asterids</taxon>
        <taxon>lamiids</taxon>
        <taxon>Solanales</taxon>
        <taxon>Solanaceae</taxon>
        <taxon>Solanoideae</taxon>
        <taxon>Datureae</taxon>
        <taxon>Datura</taxon>
    </lineage>
</organism>
<evidence type="ECO:0000256" key="1">
    <source>
        <dbReference type="SAM" id="MobiDB-lite"/>
    </source>
</evidence>
<reference evidence="2 3" key="1">
    <citation type="journal article" date="2021" name="BMC Genomics">
        <title>Datura genome reveals duplications of psychoactive alkaloid biosynthetic genes and high mutation rate following tissue culture.</title>
        <authorList>
            <person name="Rajewski A."/>
            <person name="Carter-House D."/>
            <person name="Stajich J."/>
            <person name="Litt A."/>
        </authorList>
    </citation>
    <scope>NUCLEOTIDE SEQUENCE [LARGE SCALE GENOMIC DNA]</scope>
    <source>
        <strain evidence="2">AR-01</strain>
    </source>
</reference>
<dbReference type="Proteomes" id="UP000823775">
    <property type="component" value="Unassembled WGS sequence"/>
</dbReference>